<protein>
    <submittedName>
        <fullName evidence="7">RPB11</fullName>
    </submittedName>
</protein>
<comment type="similarity">
    <text evidence="5">Belongs to the archaeal Rpo11/eukaryotic RPB11/RPC19 RNA polymerase subunit family.</text>
</comment>
<reference evidence="7 8" key="1">
    <citation type="journal article" date="2022" name="DNA Res.">
        <title>Genome analysis of five recently described species of the CUG-Ser clade uncovers Candida theae as a new hybrid lineage with pathogenic potential in the Candida parapsilosis species complex.</title>
        <authorList>
            <person name="Mixao V."/>
            <person name="Del Olmo V."/>
            <person name="Hegedusova E."/>
            <person name="Saus E."/>
            <person name="Pryszcz L."/>
            <person name="Cillingova A."/>
            <person name="Nosek J."/>
            <person name="Gabaldon T."/>
        </authorList>
    </citation>
    <scope>NUCLEOTIDE SEQUENCE [LARGE SCALE GENOMIC DNA]</scope>
    <source>
        <strain evidence="7 8">CBS 12239</strain>
    </source>
</reference>
<sequence>MPKFIYSGRSDLRTLPNTMNAPDRFELFILPDGVEKIKITPDSKVPNAAIIKIEREDHTLANLLRAQLLKDDRVIFAAYKVEHPLFANFVLRIQTEDDYSPKEALKNACNSLIADLREISNKFQREWALKGLMTHNEDEY</sequence>
<dbReference type="EMBL" id="JAIHNG010000035">
    <property type="protein sequence ID" value="KAI5966647.1"/>
    <property type="molecule type" value="Genomic_DNA"/>
</dbReference>
<organism evidence="7 8">
    <name type="scientific">Candida theae</name>
    <dbReference type="NCBI Taxonomy" id="1198502"/>
    <lineage>
        <taxon>Eukaryota</taxon>
        <taxon>Fungi</taxon>
        <taxon>Dikarya</taxon>
        <taxon>Ascomycota</taxon>
        <taxon>Saccharomycotina</taxon>
        <taxon>Pichiomycetes</taxon>
        <taxon>Debaryomycetaceae</taxon>
        <taxon>Candida/Lodderomyces clade</taxon>
        <taxon>Candida</taxon>
    </lineage>
</organism>
<evidence type="ECO:0000256" key="1">
    <source>
        <dbReference type="ARBA" id="ARBA00004123"/>
    </source>
</evidence>
<dbReference type="GO" id="GO:0003677">
    <property type="term" value="F:DNA binding"/>
    <property type="evidence" value="ECO:0007669"/>
    <property type="project" value="InterPro"/>
</dbReference>
<dbReference type="PROSITE" id="PS01154">
    <property type="entry name" value="RNA_POL_L_13KD"/>
    <property type="match status" value="1"/>
</dbReference>
<dbReference type="PANTHER" id="PTHR13946:SF16">
    <property type="entry name" value="DNA-DIRECTED RNA POLYMERASE II SUBUNIT RPB11"/>
    <property type="match status" value="1"/>
</dbReference>
<accession>A0AAD5G0P4</accession>
<evidence type="ECO:0000256" key="5">
    <source>
        <dbReference type="ARBA" id="ARBA00025751"/>
    </source>
</evidence>
<dbReference type="InterPro" id="IPR008193">
    <property type="entry name" value="RNA_pol_Rpb11_13-16kDa_CS"/>
</dbReference>
<evidence type="ECO:0000256" key="2">
    <source>
        <dbReference type="ARBA" id="ARBA00022478"/>
    </source>
</evidence>
<dbReference type="RefSeq" id="XP_051610876.1">
    <property type="nucleotide sequence ID" value="XM_051755098.1"/>
</dbReference>
<dbReference type="HAMAP" id="MF_00261">
    <property type="entry name" value="RNApol_arch_Rpo11"/>
    <property type="match status" value="1"/>
</dbReference>
<dbReference type="Gene3D" id="3.30.1360.10">
    <property type="entry name" value="RNA polymerase, RBP11-like subunit"/>
    <property type="match status" value="1"/>
</dbReference>
<dbReference type="InterPro" id="IPR009025">
    <property type="entry name" value="RBP11-like_dimer"/>
</dbReference>
<comment type="caution">
    <text evidence="7">The sequence shown here is derived from an EMBL/GenBank/DDBJ whole genome shotgun (WGS) entry which is preliminary data.</text>
</comment>
<evidence type="ECO:0000259" key="6">
    <source>
        <dbReference type="Pfam" id="PF13656"/>
    </source>
</evidence>
<dbReference type="GO" id="GO:0005665">
    <property type="term" value="C:RNA polymerase II, core complex"/>
    <property type="evidence" value="ECO:0007669"/>
    <property type="project" value="InterPro"/>
</dbReference>
<dbReference type="GO" id="GO:0006366">
    <property type="term" value="P:transcription by RNA polymerase II"/>
    <property type="evidence" value="ECO:0007669"/>
    <property type="project" value="InterPro"/>
</dbReference>
<feature type="domain" description="DNA-directed RNA polymerase RBP11-like dimerisation" evidence="6">
    <location>
        <begin position="49"/>
        <end position="121"/>
    </location>
</feature>
<comment type="subcellular location">
    <subcellularLocation>
        <location evidence="1">Nucleus</location>
    </subcellularLocation>
</comment>
<evidence type="ECO:0000256" key="4">
    <source>
        <dbReference type="ARBA" id="ARBA00023242"/>
    </source>
</evidence>
<keyword evidence="4" id="KW-0539">Nucleus</keyword>
<dbReference type="Pfam" id="PF13656">
    <property type="entry name" value="RNA_pol_L_2"/>
    <property type="match status" value="1"/>
</dbReference>
<keyword evidence="8" id="KW-1185">Reference proteome</keyword>
<evidence type="ECO:0000313" key="7">
    <source>
        <dbReference type="EMBL" id="KAI5966647.1"/>
    </source>
</evidence>
<dbReference type="GeneID" id="76148670"/>
<gene>
    <name evidence="7" type="ORF">KGF57_000611</name>
</gene>
<keyword evidence="3" id="KW-0804">Transcription</keyword>
<dbReference type="AlphaFoldDB" id="A0AAD5G0P4"/>
<dbReference type="PANTHER" id="PTHR13946">
    <property type="entry name" value="DNA-DIRECTED RNA POLYMERASE I,II,III"/>
    <property type="match status" value="1"/>
</dbReference>
<dbReference type="GO" id="GO:0003899">
    <property type="term" value="F:DNA-directed RNA polymerase activity"/>
    <property type="evidence" value="ECO:0007669"/>
    <property type="project" value="InterPro"/>
</dbReference>
<dbReference type="InterPro" id="IPR037685">
    <property type="entry name" value="RBP11"/>
</dbReference>
<dbReference type="FunFam" id="3.30.1360.10:FF:000003">
    <property type="entry name" value="DNA-directed RNA polymerase II subunit RPB11"/>
    <property type="match status" value="1"/>
</dbReference>
<proteinExistence type="inferred from homology"/>
<dbReference type="SUPFAM" id="SSF55257">
    <property type="entry name" value="RBP11-like subunits of RNA polymerase"/>
    <property type="match status" value="1"/>
</dbReference>
<evidence type="ECO:0000256" key="3">
    <source>
        <dbReference type="ARBA" id="ARBA00023163"/>
    </source>
</evidence>
<dbReference type="Proteomes" id="UP001204833">
    <property type="component" value="Unassembled WGS sequence"/>
</dbReference>
<dbReference type="CDD" id="cd06926">
    <property type="entry name" value="RNAP_II_RPB11"/>
    <property type="match status" value="1"/>
</dbReference>
<dbReference type="GO" id="GO:0046983">
    <property type="term" value="F:protein dimerization activity"/>
    <property type="evidence" value="ECO:0007669"/>
    <property type="project" value="InterPro"/>
</dbReference>
<name>A0AAD5G0P4_9ASCO</name>
<dbReference type="InterPro" id="IPR022905">
    <property type="entry name" value="Rpo11-like"/>
</dbReference>
<evidence type="ECO:0000313" key="8">
    <source>
        <dbReference type="Proteomes" id="UP001204833"/>
    </source>
</evidence>
<keyword evidence="2" id="KW-0240">DNA-directed RNA polymerase</keyword>
<dbReference type="InterPro" id="IPR036603">
    <property type="entry name" value="RBP11-like"/>
</dbReference>